<dbReference type="RefSeq" id="WP_245271079.1">
    <property type="nucleotide sequence ID" value="NZ_CM002917.1"/>
</dbReference>
<dbReference type="InterPro" id="IPR000182">
    <property type="entry name" value="GNAT_dom"/>
</dbReference>
<protein>
    <submittedName>
        <fullName evidence="4">Acetyltransferase</fullName>
    </submittedName>
</protein>
<evidence type="ECO:0000259" key="3">
    <source>
        <dbReference type="PROSITE" id="PS51186"/>
    </source>
</evidence>
<dbReference type="EMBL" id="ABIA03000005">
    <property type="protein sequence ID" value="EDQ35103.2"/>
    <property type="molecule type" value="Genomic_DNA"/>
</dbReference>
<evidence type="ECO:0000313" key="4">
    <source>
        <dbReference type="EMBL" id="EDQ35103.2"/>
    </source>
</evidence>
<comment type="caution">
    <text evidence="4">The sequence shown here is derived from an EMBL/GenBank/DDBJ whole genome shotgun (WGS) entry which is preliminary data.</text>
</comment>
<keyword evidence="2" id="KW-0012">Acyltransferase</keyword>
<dbReference type="AlphaFoldDB" id="A9CTT4"/>
<evidence type="ECO:0000256" key="2">
    <source>
        <dbReference type="ARBA" id="ARBA00023315"/>
    </source>
</evidence>
<reference evidence="4 5" key="1">
    <citation type="submission" date="2007-10" db="EMBL/GenBank/DDBJ databases">
        <authorList>
            <person name="Wagner-Dobler I."/>
            <person name="Ferriera S."/>
            <person name="Johnson J."/>
            <person name="Kravitz S."/>
            <person name="Beeson K."/>
            <person name="Sutton G."/>
            <person name="Rogers Y.-H."/>
            <person name="Friedman R."/>
            <person name="Frazier M."/>
            <person name="Venter J.C."/>
        </authorList>
    </citation>
    <scope>NUCLEOTIDE SEQUENCE [LARGE SCALE GENOMIC DNA]</scope>
    <source>
        <strain evidence="4 5">DFL-43</strain>
    </source>
</reference>
<dbReference type="PROSITE" id="PS51186">
    <property type="entry name" value="GNAT"/>
    <property type="match status" value="1"/>
</dbReference>
<evidence type="ECO:0000256" key="1">
    <source>
        <dbReference type="ARBA" id="ARBA00022679"/>
    </source>
</evidence>
<keyword evidence="5" id="KW-1185">Reference proteome</keyword>
<name>A9CTT4_HOEPD</name>
<feature type="domain" description="N-acetyltransferase" evidence="3">
    <location>
        <begin position="1"/>
        <end position="160"/>
    </location>
</feature>
<dbReference type="PANTHER" id="PTHR43877:SF2">
    <property type="entry name" value="AMINOALKYLPHOSPHONATE N-ACETYLTRANSFERASE-RELATED"/>
    <property type="match status" value="1"/>
</dbReference>
<dbReference type="InterPro" id="IPR050832">
    <property type="entry name" value="Bact_Acetyltransf"/>
</dbReference>
<dbReference type="CDD" id="cd04301">
    <property type="entry name" value="NAT_SF"/>
    <property type="match status" value="1"/>
</dbReference>
<organism evidence="4 5">
    <name type="scientific">Hoeflea phototrophica (strain DSM 17068 / NCIMB 14078 / DFL-43)</name>
    <dbReference type="NCBI Taxonomy" id="411684"/>
    <lineage>
        <taxon>Bacteria</taxon>
        <taxon>Pseudomonadati</taxon>
        <taxon>Pseudomonadota</taxon>
        <taxon>Alphaproteobacteria</taxon>
        <taxon>Hyphomicrobiales</taxon>
        <taxon>Rhizobiaceae</taxon>
        <taxon>Hoeflea</taxon>
    </lineage>
</organism>
<dbReference type="Gene3D" id="3.40.630.30">
    <property type="match status" value="1"/>
</dbReference>
<dbReference type="HOGENOM" id="CLU_105924_0_0_5"/>
<dbReference type="SUPFAM" id="SSF55729">
    <property type="entry name" value="Acyl-CoA N-acyltransferases (Nat)"/>
    <property type="match status" value="1"/>
</dbReference>
<dbReference type="STRING" id="411684.HPDFL43_17952"/>
<accession>A9CTT4</accession>
<keyword evidence="1 4" id="KW-0808">Transferase</keyword>
<dbReference type="Pfam" id="PF00583">
    <property type="entry name" value="Acetyltransf_1"/>
    <property type="match status" value="1"/>
</dbReference>
<evidence type="ECO:0000313" key="5">
    <source>
        <dbReference type="Proteomes" id="UP000004291"/>
    </source>
</evidence>
<gene>
    <name evidence="4" type="ORF">HPDFL43_17952</name>
</gene>
<dbReference type="Proteomes" id="UP000004291">
    <property type="component" value="Chromosome"/>
</dbReference>
<proteinExistence type="predicted"/>
<dbReference type="GO" id="GO:0016747">
    <property type="term" value="F:acyltransferase activity, transferring groups other than amino-acyl groups"/>
    <property type="evidence" value="ECO:0007669"/>
    <property type="project" value="InterPro"/>
</dbReference>
<dbReference type="PANTHER" id="PTHR43877">
    <property type="entry name" value="AMINOALKYLPHOSPHONATE N-ACETYLTRANSFERASE-RELATED-RELATED"/>
    <property type="match status" value="1"/>
</dbReference>
<sequence length="170" mass="18371">MVFDGYRPGALSGVLGLHMGYYAREWGFGLAFETKVAAELAEFLARMDPERDLFLTAWRGGALAGSVSMDVTGGGPDGAHLRWFVVSDTARGSGLGKQLMRRAIDHADRVAAGPVWLTTFAGLEAARVLYERHGFVLSAQSEDDQWQGGVREQLFTRPAPIGGQTESPQA</sequence>
<reference evidence="4 5" key="2">
    <citation type="submission" date="2012-06" db="EMBL/GenBank/DDBJ databases">
        <authorList>
            <person name="Fiebig A."/>
        </authorList>
    </citation>
    <scope>NUCLEOTIDE SEQUENCE [LARGE SCALE GENOMIC DNA]</scope>
    <source>
        <strain evidence="4 5">DFL-43</strain>
    </source>
</reference>
<dbReference type="eggNOG" id="COG0456">
    <property type="taxonomic scope" value="Bacteria"/>
</dbReference>
<dbReference type="InterPro" id="IPR016181">
    <property type="entry name" value="Acyl_CoA_acyltransferase"/>
</dbReference>